<dbReference type="KEGG" id="ccl:Clocl_1939"/>
<dbReference type="Pfam" id="PF04509">
    <property type="entry name" value="CheC"/>
    <property type="match status" value="2"/>
</dbReference>
<dbReference type="AlphaFoldDB" id="G8LVF2"/>
<dbReference type="GO" id="GO:0006935">
    <property type="term" value="P:chemotaxis"/>
    <property type="evidence" value="ECO:0007669"/>
    <property type="project" value="UniProtKB-KW"/>
</dbReference>
<dbReference type="PANTHER" id="PTHR43693:SF1">
    <property type="entry name" value="PROTEIN PHOSPHATASE CHEZ"/>
    <property type="match status" value="1"/>
</dbReference>
<feature type="domain" description="CheC-like protein" evidence="3">
    <location>
        <begin position="121"/>
        <end position="156"/>
    </location>
</feature>
<evidence type="ECO:0000259" key="3">
    <source>
        <dbReference type="Pfam" id="PF04509"/>
    </source>
</evidence>
<evidence type="ECO:0000256" key="1">
    <source>
        <dbReference type="ARBA" id="ARBA00022500"/>
    </source>
</evidence>
<accession>G8LVF2</accession>
<dbReference type="Gene3D" id="3.40.1550.10">
    <property type="entry name" value="CheC-like"/>
    <property type="match status" value="1"/>
</dbReference>
<dbReference type="Proteomes" id="UP000005435">
    <property type="component" value="Chromosome"/>
</dbReference>
<dbReference type="InterPro" id="IPR050992">
    <property type="entry name" value="CheZ_family_phosphatases"/>
</dbReference>
<keyword evidence="5" id="KW-1185">Reference proteome</keyword>
<protein>
    <submittedName>
        <fullName evidence="4">Chemotaxis protein CheC, inhibitor of MCP methylation</fullName>
    </submittedName>
</protein>
<dbReference type="STRING" id="720554.Clocl_1939"/>
<evidence type="ECO:0000256" key="2">
    <source>
        <dbReference type="ARBA" id="ARBA00022801"/>
    </source>
</evidence>
<proteinExistence type="predicted"/>
<dbReference type="GO" id="GO:0016787">
    <property type="term" value="F:hydrolase activity"/>
    <property type="evidence" value="ECO:0007669"/>
    <property type="project" value="UniProtKB-KW"/>
</dbReference>
<dbReference type="EMBL" id="CP003065">
    <property type="protein sequence ID" value="AEV68541.1"/>
    <property type="molecule type" value="Genomic_DNA"/>
</dbReference>
<keyword evidence="2" id="KW-0378">Hydrolase</keyword>
<evidence type="ECO:0000313" key="4">
    <source>
        <dbReference type="EMBL" id="AEV68541.1"/>
    </source>
</evidence>
<reference evidence="5" key="1">
    <citation type="submission" date="2011-12" db="EMBL/GenBank/DDBJ databases">
        <title>Complete sequence of Clostridium clariflavum DSM 19732.</title>
        <authorList>
            <consortium name="US DOE Joint Genome Institute"/>
            <person name="Lucas S."/>
            <person name="Han J."/>
            <person name="Lapidus A."/>
            <person name="Cheng J.-F."/>
            <person name="Goodwin L."/>
            <person name="Pitluck S."/>
            <person name="Peters L."/>
            <person name="Teshima H."/>
            <person name="Detter J.C."/>
            <person name="Han C."/>
            <person name="Tapia R."/>
            <person name="Land M."/>
            <person name="Hauser L."/>
            <person name="Kyrpides N."/>
            <person name="Ivanova N."/>
            <person name="Pagani I."/>
            <person name="Kitzmiller T."/>
            <person name="Lynd L."/>
            <person name="Izquierdo J."/>
            <person name="Woyke T."/>
        </authorList>
    </citation>
    <scope>NUCLEOTIDE SEQUENCE [LARGE SCALE GENOMIC DNA]</scope>
    <source>
        <strain evidence="5">DSM 19732 / NBRC 101661 / EBR45</strain>
    </source>
</reference>
<evidence type="ECO:0000313" key="5">
    <source>
        <dbReference type="Proteomes" id="UP000005435"/>
    </source>
</evidence>
<dbReference type="PANTHER" id="PTHR43693">
    <property type="entry name" value="PROTEIN PHOSPHATASE CHEZ"/>
    <property type="match status" value="1"/>
</dbReference>
<sequence length="217" mass="23438">MSMSFGSLNNFEIDVLKEIGNIGAGNAATALAKMINKKVDMEVPKVKVMEFREVTEMFGGAELPVVGILLKMTGDVTGSIMLILENNAARILVNMLMGKSNEKSEYNPEENDEIICMFDEIEMSALKELGNILAGSYISSLSTLTGLNILPTVPDIAIDMAGAIISVPAIEFGKIGDSVLYIETVFIEGETRALGDFFLVPDMDSYEVLLRALGVIS</sequence>
<feature type="domain" description="CheC-like protein" evidence="3">
    <location>
        <begin position="12"/>
        <end position="47"/>
    </location>
</feature>
<dbReference type="OrthoDB" id="9812187at2"/>
<dbReference type="eggNOG" id="COG1776">
    <property type="taxonomic scope" value="Bacteria"/>
</dbReference>
<dbReference type="CDD" id="cd17909">
    <property type="entry name" value="CheC_ClassI"/>
    <property type="match status" value="1"/>
</dbReference>
<organism evidence="4 5">
    <name type="scientific">Acetivibrio clariflavus (strain DSM 19732 / NBRC 101661 / EBR45)</name>
    <name type="common">Clostridium clariflavum</name>
    <dbReference type="NCBI Taxonomy" id="720554"/>
    <lineage>
        <taxon>Bacteria</taxon>
        <taxon>Bacillati</taxon>
        <taxon>Bacillota</taxon>
        <taxon>Clostridia</taxon>
        <taxon>Eubacteriales</taxon>
        <taxon>Oscillospiraceae</taxon>
        <taxon>Acetivibrio</taxon>
    </lineage>
</organism>
<gene>
    <name evidence="4" type="ordered locus">Clocl_1939</name>
</gene>
<dbReference type="InterPro" id="IPR007597">
    <property type="entry name" value="CheC"/>
</dbReference>
<name>G8LVF2_ACECE</name>
<dbReference type="RefSeq" id="WP_014255122.1">
    <property type="nucleotide sequence ID" value="NC_016627.1"/>
</dbReference>
<reference evidence="4 5" key="2">
    <citation type="journal article" date="2012" name="Stand. Genomic Sci.">
        <title>Complete Genome Sequence of Clostridium clariflavum DSM 19732.</title>
        <authorList>
            <person name="Izquierdo J.A."/>
            <person name="Goodwin L."/>
            <person name="Davenport K.W."/>
            <person name="Teshima H."/>
            <person name="Bruce D."/>
            <person name="Detter C."/>
            <person name="Tapia R."/>
            <person name="Han S."/>
            <person name="Land M."/>
            <person name="Hauser L."/>
            <person name="Jeffries C.D."/>
            <person name="Han J."/>
            <person name="Pitluck S."/>
            <person name="Nolan M."/>
            <person name="Chen A."/>
            <person name="Huntemann M."/>
            <person name="Mavromatis K."/>
            <person name="Mikhailova N."/>
            <person name="Liolios K."/>
            <person name="Woyke T."/>
            <person name="Lynd L.R."/>
        </authorList>
    </citation>
    <scope>NUCLEOTIDE SEQUENCE [LARGE SCALE GENOMIC DNA]</scope>
    <source>
        <strain evidence="5">DSM 19732 / NBRC 101661 / EBR45</strain>
    </source>
</reference>
<dbReference type="HOGENOM" id="CLU_087860_2_0_9"/>
<dbReference type="SUPFAM" id="SSF103039">
    <property type="entry name" value="CheC-like"/>
    <property type="match status" value="1"/>
</dbReference>
<keyword evidence="1" id="KW-0145">Chemotaxis</keyword>
<dbReference type="InterPro" id="IPR028976">
    <property type="entry name" value="CheC-like_sf"/>
</dbReference>